<dbReference type="PANTHER" id="PTHR43153:SF1">
    <property type="entry name" value="ELECTRON TRANSFER FLAVOPROTEIN SUBUNIT ALPHA, MITOCHONDRIAL"/>
    <property type="match status" value="1"/>
</dbReference>
<keyword evidence="2" id="KW-0285">Flavoprotein</keyword>
<evidence type="ECO:0000256" key="2">
    <source>
        <dbReference type="ARBA" id="ARBA00022630"/>
    </source>
</evidence>
<organism evidence="5 6">
    <name type="scientific">Alkalibaculum bacchi</name>
    <dbReference type="NCBI Taxonomy" id="645887"/>
    <lineage>
        <taxon>Bacteria</taxon>
        <taxon>Bacillati</taxon>
        <taxon>Bacillota</taxon>
        <taxon>Clostridia</taxon>
        <taxon>Eubacteriales</taxon>
        <taxon>Eubacteriaceae</taxon>
        <taxon>Alkalibaculum</taxon>
    </lineage>
</organism>
<comment type="caution">
    <text evidence="5">The sequence shown here is derived from an EMBL/GenBank/DDBJ whole genome shotgun (WGS) entry which is preliminary data.</text>
</comment>
<dbReference type="CDD" id="cd01715">
    <property type="entry name" value="ETF_alpha"/>
    <property type="match status" value="1"/>
</dbReference>
<dbReference type="SUPFAM" id="SSF52467">
    <property type="entry name" value="DHS-like NAD/FAD-binding domain"/>
    <property type="match status" value="1"/>
</dbReference>
<dbReference type="PIRSF" id="PIRSF000089">
    <property type="entry name" value="Electra_flavoP_a"/>
    <property type="match status" value="1"/>
</dbReference>
<dbReference type="GO" id="GO:0009055">
    <property type="term" value="F:electron transfer activity"/>
    <property type="evidence" value="ECO:0007669"/>
    <property type="project" value="InterPro"/>
</dbReference>
<dbReference type="InterPro" id="IPR014730">
    <property type="entry name" value="ETF_a/b_N"/>
</dbReference>
<evidence type="ECO:0000259" key="4">
    <source>
        <dbReference type="SMART" id="SM00893"/>
    </source>
</evidence>
<dbReference type="InterPro" id="IPR014729">
    <property type="entry name" value="Rossmann-like_a/b/a_fold"/>
</dbReference>
<dbReference type="InterPro" id="IPR033947">
    <property type="entry name" value="ETF_alpha_N"/>
</dbReference>
<dbReference type="InterPro" id="IPR001308">
    <property type="entry name" value="ETF_a/FixB"/>
</dbReference>
<proteinExistence type="inferred from homology"/>
<evidence type="ECO:0000313" key="5">
    <source>
        <dbReference type="EMBL" id="RBP57459.1"/>
    </source>
</evidence>
<feature type="binding site" evidence="3">
    <location>
        <begin position="274"/>
        <end position="281"/>
    </location>
    <ligand>
        <name>FAD</name>
        <dbReference type="ChEBI" id="CHEBI:57692"/>
    </ligand>
</feature>
<dbReference type="Gene3D" id="3.40.50.620">
    <property type="entry name" value="HUPs"/>
    <property type="match status" value="1"/>
</dbReference>
<evidence type="ECO:0000256" key="3">
    <source>
        <dbReference type="PIRSR" id="PIRSR000089-1"/>
    </source>
</evidence>
<name>A0A366HY91_9FIRM</name>
<dbReference type="SMART" id="SM00893">
    <property type="entry name" value="ETF"/>
    <property type="match status" value="1"/>
</dbReference>
<dbReference type="GO" id="GO:0050660">
    <property type="term" value="F:flavin adenine dinucleotide binding"/>
    <property type="evidence" value="ECO:0007669"/>
    <property type="project" value="InterPro"/>
</dbReference>
<accession>A0A366HY91</accession>
<dbReference type="InterPro" id="IPR029035">
    <property type="entry name" value="DHS-like_NAD/FAD-binding_dom"/>
</dbReference>
<reference evidence="5 6" key="1">
    <citation type="submission" date="2018-06" db="EMBL/GenBank/DDBJ databases">
        <title>Genomic Encyclopedia of Type Strains, Phase IV (KMG-IV): sequencing the most valuable type-strain genomes for metagenomic binning, comparative biology and taxonomic classification.</title>
        <authorList>
            <person name="Goeker M."/>
        </authorList>
    </citation>
    <scope>NUCLEOTIDE SEQUENCE [LARGE SCALE GENOMIC DNA]</scope>
    <source>
        <strain evidence="5 6">DSM 22112</strain>
    </source>
</reference>
<keyword evidence="6" id="KW-1185">Reference proteome</keyword>
<dbReference type="EMBL" id="QNRX01000029">
    <property type="protein sequence ID" value="RBP57459.1"/>
    <property type="molecule type" value="Genomic_DNA"/>
</dbReference>
<sequence>MSNISVFMEVHNGQLRNVSLELLTAGHQLAADAHEELVAVVVGNQNDAVIEQLVQYPVDRVVSLEHFSYENYATEFYTDALYAYICQYQPQCVLFGATFLAKDLAPRLAARCKTGLTAECTSVSYEQDTGKILWSRAGFGGKMMADIVCPDRLPQMGTIREGVYKKIKKATGHSAKIVRWDMAEKIKLERVRLLQKTAKILSKQQIADEPEIVVGLGRGVRTLDRIDMMMDFADALDAELGASRGACELRLLPEKFVIGQNGRNLHPKIYIACGISGAAQHMAGISGADCIIAINSDPNAPIFKVADYGICGDLHSIIPAFLKLI</sequence>
<dbReference type="OrthoDB" id="9770286at2"/>
<comment type="similarity">
    <text evidence="1">Belongs to the ETF alpha-subunit/FixB family.</text>
</comment>
<dbReference type="PANTHER" id="PTHR43153">
    <property type="entry name" value="ELECTRON TRANSFER FLAVOPROTEIN ALPHA"/>
    <property type="match status" value="1"/>
</dbReference>
<feature type="binding site" evidence="3">
    <location>
        <position position="295"/>
    </location>
    <ligand>
        <name>FAD</name>
        <dbReference type="ChEBI" id="CHEBI:57692"/>
    </ligand>
</feature>
<evidence type="ECO:0000256" key="1">
    <source>
        <dbReference type="ARBA" id="ARBA00005817"/>
    </source>
</evidence>
<keyword evidence="3" id="KW-0274">FAD</keyword>
<dbReference type="Pfam" id="PF00766">
    <property type="entry name" value="ETF_alpha"/>
    <property type="match status" value="1"/>
</dbReference>
<feature type="binding site" evidence="3">
    <location>
        <position position="218"/>
    </location>
    <ligand>
        <name>FAD</name>
        <dbReference type="ChEBI" id="CHEBI:57692"/>
    </ligand>
</feature>
<dbReference type="Pfam" id="PF01012">
    <property type="entry name" value="ETF"/>
    <property type="match status" value="1"/>
</dbReference>
<dbReference type="Proteomes" id="UP000253490">
    <property type="component" value="Unassembled WGS sequence"/>
</dbReference>
<dbReference type="GO" id="GO:0033539">
    <property type="term" value="P:fatty acid beta-oxidation using acyl-CoA dehydrogenase"/>
    <property type="evidence" value="ECO:0007669"/>
    <property type="project" value="TreeGrafter"/>
</dbReference>
<comment type="cofactor">
    <cofactor evidence="3">
        <name>FAD</name>
        <dbReference type="ChEBI" id="CHEBI:57692"/>
    </cofactor>
    <text evidence="3">Binds 1 FAD per dimer.</text>
</comment>
<feature type="domain" description="Electron transfer flavoprotein alpha/beta-subunit N-terminal" evidence="4">
    <location>
        <begin position="4"/>
        <end position="197"/>
    </location>
</feature>
<dbReference type="RefSeq" id="WP_113921855.1">
    <property type="nucleotide sequence ID" value="NZ_QNRX01000029.1"/>
</dbReference>
<feature type="binding site" evidence="3">
    <location>
        <begin position="243"/>
        <end position="244"/>
    </location>
    <ligand>
        <name>FAD</name>
        <dbReference type="ChEBI" id="CHEBI:57692"/>
    </ligand>
</feature>
<protein>
    <submittedName>
        <fullName evidence="5">Electron transfer flavoprotein alpha subunit apoprotein</fullName>
    </submittedName>
</protein>
<evidence type="ECO:0000313" key="6">
    <source>
        <dbReference type="Proteomes" id="UP000253490"/>
    </source>
</evidence>
<dbReference type="AlphaFoldDB" id="A0A366HY91"/>
<dbReference type="InterPro" id="IPR014731">
    <property type="entry name" value="ETF_asu_C"/>
</dbReference>
<dbReference type="Gene3D" id="3.40.50.1220">
    <property type="entry name" value="TPP-binding domain"/>
    <property type="match status" value="1"/>
</dbReference>
<gene>
    <name evidence="5" type="ORF">DES36_1294</name>
</gene>
<dbReference type="SUPFAM" id="SSF52402">
    <property type="entry name" value="Adenine nucleotide alpha hydrolases-like"/>
    <property type="match status" value="1"/>
</dbReference>